<dbReference type="EMBL" id="CP106738">
    <property type="protein sequence ID" value="UXX82934.1"/>
    <property type="molecule type" value="Genomic_DNA"/>
</dbReference>
<evidence type="ECO:0000313" key="2">
    <source>
        <dbReference type="EMBL" id="UXX82934.1"/>
    </source>
</evidence>
<dbReference type="InterPro" id="IPR028992">
    <property type="entry name" value="Hedgehog/Intein_dom"/>
</dbReference>
<evidence type="ECO:0000313" key="3">
    <source>
        <dbReference type="Proteomes" id="UP001064087"/>
    </source>
</evidence>
<reference evidence="2" key="1">
    <citation type="submission" date="2022-10" db="EMBL/GenBank/DDBJ databases">
        <title>Roseovarius pelagicus sp. nov., isolated from Arctic seawater.</title>
        <authorList>
            <person name="Hong Y.W."/>
            <person name="Hwang C.Y."/>
        </authorList>
    </citation>
    <scope>NUCLEOTIDE SEQUENCE</scope>
    <source>
        <strain evidence="2">HL-MP18</strain>
    </source>
</reference>
<protein>
    <submittedName>
        <fullName evidence="2">Hint domain-containing protein</fullName>
    </submittedName>
</protein>
<gene>
    <name evidence="2" type="ORF">N7U68_17915</name>
</gene>
<keyword evidence="3" id="KW-1185">Reference proteome</keyword>
<proteinExistence type="predicted"/>
<evidence type="ECO:0000259" key="1">
    <source>
        <dbReference type="Pfam" id="PF13403"/>
    </source>
</evidence>
<name>A0ABY6D9W8_9RHOB</name>
<dbReference type="Pfam" id="PF13403">
    <property type="entry name" value="Hint_2"/>
    <property type="match status" value="1"/>
</dbReference>
<organism evidence="2 3">
    <name type="scientific">Roseovarius pelagicus</name>
    <dbReference type="NCBI Taxonomy" id="2980108"/>
    <lineage>
        <taxon>Bacteria</taxon>
        <taxon>Pseudomonadati</taxon>
        <taxon>Pseudomonadota</taxon>
        <taxon>Alphaproteobacteria</taxon>
        <taxon>Rhodobacterales</taxon>
        <taxon>Roseobacteraceae</taxon>
        <taxon>Roseovarius</taxon>
    </lineage>
</organism>
<accession>A0ABY6D9W8</accession>
<dbReference type="Proteomes" id="UP001064087">
    <property type="component" value="Chromosome"/>
</dbReference>
<feature type="domain" description="Hedgehog/Intein (Hint)" evidence="1">
    <location>
        <begin position="16"/>
        <end position="147"/>
    </location>
</feature>
<dbReference type="RefSeq" id="WP_165193274.1">
    <property type="nucleotide sequence ID" value="NZ_CP106738.1"/>
</dbReference>
<sequence>MGSDVSLQTSERTGIMTGTRVATRAGWCPIESVCAGTEVLTFDASFQEVRDVQRAPLWADEAPCPQHLWPLEVPAGVLGNRDALLLMPEQPIMIEIDAAEELFGDPFALIPVRALDGICGISRTAPELRAMVTSIRFDAEQIVFANSGAMFLCASAMDLLDVAMSDDAPDQEYTVLPMGAAQQLAALLGTAIQPEMPLNWPEPEKLAAHS</sequence>